<dbReference type="Proteomes" id="UP001642540">
    <property type="component" value="Unassembled WGS sequence"/>
</dbReference>
<accession>A0ABP1QB91</accession>
<name>A0ABP1QB91_9HEXA</name>
<dbReference type="PANTHER" id="PTHR13281:SF0">
    <property type="entry name" value="TRANSMEMBRANE PROTEIN 70, MITOCHONDRIAL"/>
    <property type="match status" value="1"/>
</dbReference>
<gene>
    <name evidence="3" type="ORF">ODALV1_LOCUS9399</name>
</gene>
<feature type="region of interest" description="Disordered" evidence="2">
    <location>
        <begin position="60"/>
        <end position="82"/>
    </location>
</feature>
<protein>
    <recommendedName>
        <fullName evidence="5">Transmembrane protein</fullName>
    </recommendedName>
</protein>
<sequence>MAINCISLLLRGSCRQSFRTIQSAAGICQCSNSTPRIVEFSSNRQFNSFSPSFQVNTATAASTTHKLSSNPTPLSKNEESIESKEIETLSRLAEGLKWEKRLMEEPEETEPHVVYKGLLADQMRRLKLFSLTTSAMGLAMQPVLIQRSVEIPLGGKIAAFGMVGFFTFGTPILIHLIAKKYVNELVYDPQNDSYQATTLSFFMRTKKTVFTIDDVKVPEVPGPFTTLTIKNAEGKYDPFFLAPESFLKPSHYGRLMGFDKPINLHLTLQNEDSKSRPGSSQSRNE</sequence>
<reference evidence="3 4" key="1">
    <citation type="submission" date="2024-08" db="EMBL/GenBank/DDBJ databases">
        <authorList>
            <person name="Cucini C."/>
            <person name="Frati F."/>
        </authorList>
    </citation>
    <scope>NUCLEOTIDE SEQUENCE [LARGE SCALE GENOMIC DNA]</scope>
</reference>
<keyword evidence="4" id="KW-1185">Reference proteome</keyword>
<evidence type="ECO:0000256" key="1">
    <source>
        <dbReference type="ARBA" id="ARBA00005280"/>
    </source>
</evidence>
<comment type="caution">
    <text evidence="3">The sequence shown here is derived from an EMBL/GenBank/DDBJ whole genome shotgun (WGS) entry which is preliminary data.</text>
</comment>
<evidence type="ECO:0000313" key="3">
    <source>
        <dbReference type="EMBL" id="CAL8096591.1"/>
    </source>
</evidence>
<evidence type="ECO:0000313" key="4">
    <source>
        <dbReference type="Proteomes" id="UP001642540"/>
    </source>
</evidence>
<feature type="compositionally biased region" description="Polar residues" evidence="2">
    <location>
        <begin position="60"/>
        <end position="74"/>
    </location>
</feature>
<comment type="similarity">
    <text evidence="1">Belongs to the TMEM70 family.</text>
</comment>
<evidence type="ECO:0008006" key="5">
    <source>
        <dbReference type="Google" id="ProtNLM"/>
    </source>
</evidence>
<dbReference type="PANTHER" id="PTHR13281">
    <property type="entry name" value="TRANSMEMBRANE PROTEIN 70, MITOCHONDRIAL"/>
    <property type="match status" value="1"/>
</dbReference>
<dbReference type="InterPro" id="IPR045325">
    <property type="entry name" value="TMEM70/TMEM186/TMEM223"/>
</dbReference>
<dbReference type="Pfam" id="PF06979">
    <property type="entry name" value="TMEM70"/>
    <property type="match status" value="1"/>
</dbReference>
<dbReference type="InterPro" id="IPR009724">
    <property type="entry name" value="TMEM70"/>
</dbReference>
<proteinExistence type="inferred from homology"/>
<evidence type="ECO:0000256" key="2">
    <source>
        <dbReference type="SAM" id="MobiDB-lite"/>
    </source>
</evidence>
<organism evidence="3 4">
    <name type="scientific">Orchesella dallaii</name>
    <dbReference type="NCBI Taxonomy" id="48710"/>
    <lineage>
        <taxon>Eukaryota</taxon>
        <taxon>Metazoa</taxon>
        <taxon>Ecdysozoa</taxon>
        <taxon>Arthropoda</taxon>
        <taxon>Hexapoda</taxon>
        <taxon>Collembola</taxon>
        <taxon>Entomobryomorpha</taxon>
        <taxon>Entomobryoidea</taxon>
        <taxon>Orchesellidae</taxon>
        <taxon>Orchesellinae</taxon>
        <taxon>Orchesella</taxon>
    </lineage>
</organism>
<dbReference type="EMBL" id="CAXLJM020000028">
    <property type="protein sequence ID" value="CAL8096591.1"/>
    <property type="molecule type" value="Genomic_DNA"/>
</dbReference>